<keyword evidence="1" id="KW-0472">Membrane</keyword>
<dbReference type="Pfam" id="PF14899">
    <property type="entry name" value="DUF4492"/>
    <property type="match status" value="1"/>
</dbReference>
<keyword evidence="1" id="KW-0812">Transmembrane</keyword>
<sequence length="65" mass="7858">MLKKIWLFYYEGFKSMTVGKTLWLIVVIKLFIMFFILKLFFFKSDLGKYDKEEQKAGHVIENLTK</sequence>
<organism evidence="2">
    <name type="scientific">bioreactor metagenome</name>
    <dbReference type="NCBI Taxonomy" id="1076179"/>
    <lineage>
        <taxon>unclassified sequences</taxon>
        <taxon>metagenomes</taxon>
        <taxon>ecological metagenomes</taxon>
    </lineage>
</organism>
<dbReference type="EMBL" id="VSSQ01036519">
    <property type="protein sequence ID" value="MPM89024.1"/>
    <property type="molecule type" value="Genomic_DNA"/>
</dbReference>
<feature type="transmembrane region" description="Helical" evidence="1">
    <location>
        <begin position="21"/>
        <end position="41"/>
    </location>
</feature>
<comment type="caution">
    <text evidence="2">The sequence shown here is derived from an EMBL/GenBank/DDBJ whole genome shotgun (WGS) entry which is preliminary data.</text>
</comment>
<dbReference type="InterPro" id="IPR027853">
    <property type="entry name" value="DUF4492"/>
</dbReference>
<name>A0A645DHQ3_9ZZZZ</name>
<protein>
    <recommendedName>
        <fullName evidence="3">DUF4492 domain-containing protein</fullName>
    </recommendedName>
</protein>
<gene>
    <name evidence="2" type="ORF">SDC9_136132</name>
</gene>
<keyword evidence="1" id="KW-1133">Transmembrane helix</keyword>
<accession>A0A645DHQ3</accession>
<evidence type="ECO:0000313" key="2">
    <source>
        <dbReference type="EMBL" id="MPM89024.1"/>
    </source>
</evidence>
<dbReference type="AlphaFoldDB" id="A0A645DHQ3"/>
<reference evidence="2" key="1">
    <citation type="submission" date="2019-08" db="EMBL/GenBank/DDBJ databases">
        <authorList>
            <person name="Kucharzyk K."/>
            <person name="Murdoch R.W."/>
            <person name="Higgins S."/>
            <person name="Loffler F."/>
        </authorList>
    </citation>
    <scope>NUCLEOTIDE SEQUENCE</scope>
</reference>
<evidence type="ECO:0008006" key="3">
    <source>
        <dbReference type="Google" id="ProtNLM"/>
    </source>
</evidence>
<evidence type="ECO:0000256" key="1">
    <source>
        <dbReference type="SAM" id="Phobius"/>
    </source>
</evidence>
<proteinExistence type="predicted"/>